<keyword evidence="1" id="KW-0554">One-carbon metabolism</keyword>
<proteinExistence type="predicted"/>
<sequence>MAILCLSNDLADLKRKLGNIFIGYSMDRKPVFVRDMKAEV</sequence>
<dbReference type="Gene3D" id="3.30.1510.10">
    <property type="entry name" value="Domain 2, N(10)-formyltetrahydrofolate synthetase"/>
    <property type="match status" value="1"/>
</dbReference>
<comment type="caution">
    <text evidence="5">The sequence shown here is derived from an EMBL/GenBank/DDBJ whole genome shotgun (WGS) entry which is preliminary data.</text>
</comment>
<dbReference type="InterPro" id="IPR027417">
    <property type="entry name" value="P-loop_NTPase"/>
</dbReference>
<dbReference type="AlphaFoldDB" id="A0A0G0MK23"/>
<dbReference type="Proteomes" id="UP000033935">
    <property type="component" value="Unassembled WGS sequence"/>
</dbReference>
<dbReference type="GO" id="GO:0006730">
    <property type="term" value="P:one-carbon metabolic process"/>
    <property type="evidence" value="ECO:0007669"/>
    <property type="project" value="UniProtKB-KW"/>
</dbReference>
<gene>
    <name evidence="5" type="ORF">UT30_C0028G0010</name>
</gene>
<dbReference type="SUPFAM" id="SSF52540">
    <property type="entry name" value="P-loop containing nucleoside triphosphate hydrolases"/>
    <property type="match status" value="1"/>
</dbReference>
<dbReference type="InterPro" id="IPR000559">
    <property type="entry name" value="Formate_THF_ligase"/>
</dbReference>
<keyword evidence="4" id="KW-0067">ATP-binding</keyword>
<evidence type="ECO:0000256" key="3">
    <source>
        <dbReference type="ARBA" id="ARBA00022741"/>
    </source>
</evidence>
<evidence type="ECO:0000256" key="1">
    <source>
        <dbReference type="ARBA" id="ARBA00022563"/>
    </source>
</evidence>
<reference evidence="5 6" key="1">
    <citation type="journal article" date="2015" name="Nature">
        <title>rRNA introns, odd ribosomes, and small enigmatic genomes across a large radiation of phyla.</title>
        <authorList>
            <person name="Brown C.T."/>
            <person name="Hug L.A."/>
            <person name="Thomas B.C."/>
            <person name="Sharon I."/>
            <person name="Castelle C.J."/>
            <person name="Singh A."/>
            <person name="Wilkins M.J."/>
            <person name="Williams K.H."/>
            <person name="Banfield J.F."/>
        </authorList>
    </citation>
    <scope>NUCLEOTIDE SEQUENCE [LARGE SCALE GENOMIC DNA]</scope>
</reference>
<keyword evidence="2 5" id="KW-0436">Ligase</keyword>
<evidence type="ECO:0000256" key="2">
    <source>
        <dbReference type="ARBA" id="ARBA00022598"/>
    </source>
</evidence>
<evidence type="ECO:0000256" key="4">
    <source>
        <dbReference type="ARBA" id="ARBA00022840"/>
    </source>
</evidence>
<accession>A0A0G0MK23</accession>
<keyword evidence="3" id="KW-0547">Nucleotide-binding</keyword>
<evidence type="ECO:0000313" key="5">
    <source>
        <dbReference type="EMBL" id="KKR03508.1"/>
    </source>
</evidence>
<organism evidence="5 6">
    <name type="scientific">Candidatus Uhrbacteria bacterium GW2011_GWF2_39_13</name>
    <dbReference type="NCBI Taxonomy" id="1618995"/>
    <lineage>
        <taxon>Bacteria</taxon>
        <taxon>Candidatus Uhriibacteriota</taxon>
    </lineage>
</organism>
<evidence type="ECO:0000313" key="6">
    <source>
        <dbReference type="Proteomes" id="UP000033935"/>
    </source>
</evidence>
<dbReference type="EMBL" id="LBWG01000028">
    <property type="protein sequence ID" value="KKR03508.1"/>
    <property type="molecule type" value="Genomic_DNA"/>
</dbReference>
<dbReference type="GO" id="GO:0004329">
    <property type="term" value="F:formate-tetrahydrofolate ligase activity"/>
    <property type="evidence" value="ECO:0007669"/>
    <property type="project" value="InterPro"/>
</dbReference>
<dbReference type="GO" id="GO:0005524">
    <property type="term" value="F:ATP binding"/>
    <property type="evidence" value="ECO:0007669"/>
    <property type="project" value="UniProtKB-KW"/>
</dbReference>
<dbReference type="Pfam" id="PF01268">
    <property type="entry name" value="FTHFS"/>
    <property type="match status" value="1"/>
</dbReference>
<name>A0A0G0MK23_9BACT</name>
<protein>
    <submittedName>
        <fullName evidence="5">Formate-tetrahydrofolate ligase</fullName>
    </submittedName>
</protein>